<comment type="caution">
    <text evidence="1">The sequence shown here is derived from an EMBL/GenBank/DDBJ whole genome shotgun (WGS) entry which is preliminary data.</text>
</comment>
<protein>
    <submittedName>
        <fullName evidence="1">Uncharacterized protein</fullName>
    </submittedName>
</protein>
<dbReference type="AlphaFoldDB" id="A0AAN7ZDJ3"/>
<accession>A0AAN7ZDJ3</accession>
<organism evidence="1 2">
    <name type="scientific">Xylaria bambusicola</name>
    <dbReference type="NCBI Taxonomy" id="326684"/>
    <lineage>
        <taxon>Eukaryota</taxon>
        <taxon>Fungi</taxon>
        <taxon>Dikarya</taxon>
        <taxon>Ascomycota</taxon>
        <taxon>Pezizomycotina</taxon>
        <taxon>Sordariomycetes</taxon>
        <taxon>Xylariomycetidae</taxon>
        <taxon>Xylariales</taxon>
        <taxon>Xylariaceae</taxon>
        <taxon>Xylaria</taxon>
    </lineage>
</organism>
<reference evidence="1 2" key="1">
    <citation type="submission" date="2023-10" db="EMBL/GenBank/DDBJ databases">
        <title>Draft genome sequence of Xylaria bambusicola isolate GMP-LS, the root and basal stem rot pathogen of sugarcane in Indonesia.</title>
        <authorList>
            <person name="Selvaraj P."/>
            <person name="Muralishankar V."/>
            <person name="Muruganantham S."/>
            <person name="Sp S."/>
            <person name="Haryani S."/>
            <person name="Lau K.J.X."/>
            <person name="Naqvi N.I."/>
        </authorList>
    </citation>
    <scope>NUCLEOTIDE SEQUENCE [LARGE SCALE GENOMIC DNA]</scope>
    <source>
        <strain evidence="1">GMP-LS</strain>
    </source>
</reference>
<evidence type="ECO:0000313" key="2">
    <source>
        <dbReference type="Proteomes" id="UP001305414"/>
    </source>
</evidence>
<evidence type="ECO:0000313" key="1">
    <source>
        <dbReference type="EMBL" id="KAK5635228.1"/>
    </source>
</evidence>
<proteinExistence type="predicted"/>
<sequence length="61" mass="7295">MHNDLAYHTKAHEFHGLRVIQLTLFEEQQKILHLEMPKLTKSSKFTSDPDWQFWGTGRNAW</sequence>
<dbReference type="Proteomes" id="UP001305414">
    <property type="component" value="Unassembled WGS sequence"/>
</dbReference>
<keyword evidence="2" id="KW-1185">Reference proteome</keyword>
<gene>
    <name evidence="1" type="ORF">RRF57_010940</name>
</gene>
<dbReference type="EMBL" id="JAWHQM010000050">
    <property type="protein sequence ID" value="KAK5635228.1"/>
    <property type="molecule type" value="Genomic_DNA"/>
</dbReference>
<name>A0AAN7ZDJ3_9PEZI</name>